<name>A0ABT9JRF7_9PROT</name>
<evidence type="ECO:0000256" key="6">
    <source>
        <dbReference type="ARBA" id="ARBA00023077"/>
    </source>
</evidence>
<dbReference type="RefSeq" id="WP_306388399.1">
    <property type="nucleotide sequence ID" value="NZ_JAVCAP010000002.1"/>
</dbReference>
<dbReference type="InterPro" id="IPR036942">
    <property type="entry name" value="Beta-barrel_TonB_sf"/>
</dbReference>
<protein>
    <submittedName>
        <fullName evidence="15">TonB-dependent siderophore receptor</fullName>
    </submittedName>
</protein>
<evidence type="ECO:0000256" key="10">
    <source>
        <dbReference type="PROSITE-ProRule" id="PRU01360"/>
    </source>
</evidence>
<proteinExistence type="inferred from homology"/>
<evidence type="ECO:0000256" key="3">
    <source>
        <dbReference type="ARBA" id="ARBA00022448"/>
    </source>
</evidence>
<organism evidence="15 16">
    <name type="scientific">Methylophilus aquaticus</name>
    <dbReference type="NCBI Taxonomy" id="1971610"/>
    <lineage>
        <taxon>Bacteria</taxon>
        <taxon>Pseudomonadati</taxon>
        <taxon>Pseudomonadota</taxon>
        <taxon>Betaproteobacteria</taxon>
        <taxon>Nitrosomonadales</taxon>
        <taxon>Methylophilaceae</taxon>
        <taxon>Methylophilus</taxon>
    </lineage>
</organism>
<dbReference type="InterPro" id="IPR037066">
    <property type="entry name" value="Plug_dom_sf"/>
</dbReference>
<dbReference type="EMBL" id="JAVCAP010000002">
    <property type="protein sequence ID" value="MDP8566696.1"/>
    <property type="molecule type" value="Genomic_DNA"/>
</dbReference>
<evidence type="ECO:0000313" key="16">
    <source>
        <dbReference type="Proteomes" id="UP001225906"/>
    </source>
</evidence>
<dbReference type="InterPro" id="IPR010105">
    <property type="entry name" value="TonB_sidphr_rcpt"/>
</dbReference>
<comment type="subcellular location">
    <subcellularLocation>
        <location evidence="1 10">Cell outer membrane</location>
        <topology evidence="1 10">Multi-pass membrane protein</topology>
    </subcellularLocation>
</comment>
<feature type="chain" id="PRO_5047217970" evidence="12">
    <location>
        <begin position="29"/>
        <end position="722"/>
    </location>
</feature>
<keyword evidence="9 10" id="KW-0998">Cell outer membrane</keyword>
<dbReference type="InterPro" id="IPR012910">
    <property type="entry name" value="Plug_dom"/>
</dbReference>
<dbReference type="InterPro" id="IPR000531">
    <property type="entry name" value="Beta-barrel_TonB"/>
</dbReference>
<dbReference type="Pfam" id="PF00593">
    <property type="entry name" value="TonB_dep_Rec_b-barrel"/>
    <property type="match status" value="1"/>
</dbReference>
<reference evidence="16" key="1">
    <citation type="journal article" date="2019" name="Int. J. Syst. Evol. Microbiol.">
        <title>The Global Catalogue of Microorganisms (GCM) 10K type strain sequencing project: providing services to taxonomists for standard genome sequencing and annotation.</title>
        <authorList>
            <consortium name="The Broad Institute Genomics Platform"/>
            <consortium name="The Broad Institute Genome Sequencing Center for Infectious Disease"/>
            <person name="Wu L."/>
            <person name="Ma J."/>
        </authorList>
    </citation>
    <scope>NUCLEOTIDE SEQUENCE [LARGE SCALE GENOMIC DNA]</scope>
    <source>
        <strain evidence="16">VKM B-3159</strain>
    </source>
</reference>
<feature type="domain" description="TonB-dependent receptor plug" evidence="14">
    <location>
        <begin position="76"/>
        <end position="176"/>
    </location>
</feature>
<evidence type="ECO:0000256" key="5">
    <source>
        <dbReference type="ARBA" id="ARBA00022692"/>
    </source>
</evidence>
<gene>
    <name evidence="15" type="ORF">Q9291_02425</name>
</gene>
<feature type="signal peptide" evidence="12">
    <location>
        <begin position="1"/>
        <end position="28"/>
    </location>
</feature>
<evidence type="ECO:0000256" key="1">
    <source>
        <dbReference type="ARBA" id="ARBA00004571"/>
    </source>
</evidence>
<evidence type="ECO:0000256" key="2">
    <source>
        <dbReference type="ARBA" id="ARBA00009810"/>
    </source>
</evidence>
<dbReference type="Proteomes" id="UP001225906">
    <property type="component" value="Unassembled WGS sequence"/>
</dbReference>
<evidence type="ECO:0000256" key="9">
    <source>
        <dbReference type="ARBA" id="ARBA00023237"/>
    </source>
</evidence>
<dbReference type="PROSITE" id="PS52016">
    <property type="entry name" value="TONB_DEPENDENT_REC_3"/>
    <property type="match status" value="1"/>
</dbReference>
<evidence type="ECO:0000256" key="12">
    <source>
        <dbReference type="SAM" id="SignalP"/>
    </source>
</evidence>
<keyword evidence="5 10" id="KW-0812">Transmembrane</keyword>
<sequence>MMHLQYKQFRYRVLVAATMLALPYVVFAETTESSKELESLPEVRVVSTAAKDQPSEKTKSYTVKSTATATRLNTSLRETPQSISVITREQLDDFRVFSVNDALSYATGIKVEQFETDRTEYMARGLNITNFQIDGLSTPISFSGTNYGDLDVALYDRIEVLRGANGLLTGTGNPSATINFIRKRPTKDFQAKANFSLGSWDNRRLDADVSGSLNDEGNVRGRLVVANQHRNSYLDRYSTERNVVYGVVEADLTDSTNLAIGHTYQQNDASGNNFGSLPLLYSDGSKRHYKVSDSTAPDWSYRNVGTNISFIELTHEFNNDWKLKGQLTHKEVSSKGRHHYIDGTENRSTGLITYTSYPYIYDFATKDHVADVYANGPFEFAGRKHELVVGATMSKTYMKEYSRTGSTLGNTFVSSFDDIGDFPLPTFGAESKSSDYRATTTNVYTAAKLNPADDLKVTVGGSLLRYKLDGVSYGVDQSAKEDNKFTPYIGAVYDLNDLHSLYVSYAGIYRPQVERGANLKTLAPLKGKNYETGVKSEWFDKKLNTSFALFKTEQENQAQQIETANTSGGTVNIYQGIQATTKGYEVDMSGEVNDHLSMSAGYTRLMSVKDDQDQNVNPFLPRHMVHVSTVYKMPFVQDLKVGASLNWQSDVHVDIGSVRYEQESYAVLNLMANYKIDHHWDAAINLYNVTNEKYLSSLRYAFAGQAYYAAPASALATLTWKY</sequence>
<evidence type="ECO:0000256" key="11">
    <source>
        <dbReference type="RuleBase" id="RU003357"/>
    </source>
</evidence>
<dbReference type="Gene3D" id="2.170.130.10">
    <property type="entry name" value="TonB-dependent receptor, plug domain"/>
    <property type="match status" value="1"/>
</dbReference>
<keyword evidence="6 11" id="KW-0798">TonB box</keyword>
<keyword evidence="16" id="KW-1185">Reference proteome</keyword>
<dbReference type="Gene3D" id="2.40.170.20">
    <property type="entry name" value="TonB-dependent receptor, beta-barrel domain"/>
    <property type="match status" value="1"/>
</dbReference>
<feature type="domain" description="TonB-dependent receptor-like beta-barrel" evidence="13">
    <location>
        <begin position="270"/>
        <end position="689"/>
    </location>
</feature>
<dbReference type="Pfam" id="PF07715">
    <property type="entry name" value="Plug"/>
    <property type="match status" value="1"/>
</dbReference>
<evidence type="ECO:0000259" key="13">
    <source>
        <dbReference type="Pfam" id="PF00593"/>
    </source>
</evidence>
<dbReference type="PANTHER" id="PTHR32552">
    <property type="entry name" value="FERRICHROME IRON RECEPTOR-RELATED"/>
    <property type="match status" value="1"/>
</dbReference>
<dbReference type="CDD" id="cd01347">
    <property type="entry name" value="ligand_gated_channel"/>
    <property type="match status" value="1"/>
</dbReference>
<dbReference type="SUPFAM" id="SSF56935">
    <property type="entry name" value="Porins"/>
    <property type="match status" value="1"/>
</dbReference>
<evidence type="ECO:0000256" key="4">
    <source>
        <dbReference type="ARBA" id="ARBA00022452"/>
    </source>
</evidence>
<keyword evidence="8 15" id="KW-0675">Receptor</keyword>
<keyword evidence="3 10" id="KW-0813">Transport</keyword>
<dbReference type="NCBIfam" id="TIGR01783">
    <property type="entry name" value="TonB-siderophor"/>
    <property type="match status" value="1"/>
</dbReference>
<evidence type="ECO:0000313" key="15">
    <source>
        <dbReference type="EMBL" id="MDP8566696.1"/>
    </source>
</evidence>
<keyword evidence="4 10" id="KW-1134">Transmembrane beta strand</keyword>
<evidence type="ECO:0000259" key="14">
    <source>
        <dbReference type="Pfam" id="PF07715"/>
    </source>
</evidence>
<comment type="caution">
    <text evidence="15">The sequence shown here is derived from an EMBL/GenBank/DDBJ whole genome shotgun (WGS) entry which is preliminary data.</text>
</comment>
<comment type="similarity">
    <text evidence="2 10 11">Belongs to the TonB-dependent receptor family.</text>
</comment>
<dbReference type="InterPro" id="IPR039426">
    <property type="entry name" value="TonB-dep_rcpt-like"/>
</dbReference>
<keyword evidence="7 10" id="KW-0472">Membrane</keyword>
<evidence type="ECO:0000256" key="8">
    <source>
        <dbReference type="ARBA" id="ARBA00023170"/>
    </source>
</evidence>
<evidence type="ECO:0000256" key="7">
    <source>
        <dbReference type="ARBA" id="ARBA00023136"/>
    </source>
</evidence>
<accession>A0ABT9JRF7</accession>
<dbReference type="PANTHER" id="PTHR32552:SF74">
    <property type="entry name" value="HYDROXAMATE SIDEROPHORE RECEPTOR FHUE"/>
    <property type="match status" value="1"/>
</dbReference>
<keyword evidence="12" id="KW-0732">Signal</keyword>